<organism evidence="2 3">
    <name type="scientific">Pristionchus mayeri</name>
    <dbReference type="NCBI Taxonomy" id="1317129"/>
    <lineage>
        <taxon>Eukaryota</taxon>
        <taxon>Metazoa</taxon>
        <taxon>Ecdysozoa</taxon>
        <taxon>Nematoda</taxon>
        <taxon>Chromadorea</taxon>
        <taxon>Rhabditida</taxon>
        <taxon>Rhabditina</taxon>
        <taxon>Diplogasteromorpha</taxon>
        <taxon>Diplogasteroidea</taxon>
        <taxon>Neodiplogasteridae</taxon>
        <taxon>Pristionchus</taxon>
    </lineage>
</organism>
<feature type="compositionally biased region" description="Acidic residues" evidence="1">
    <location>
        <begin position="142"/>
        <end position="160"/>
    </location>
</feature>
<evidence type="ECO:0000313" key="3">
    <source>
        <dbReference type="Proteomes" id="UP001328107"/>
    </source>
</evidence>
<proteinExistence type="predicted"/>
<dbReference type="EMBL" id="BTRK01000001">
    <property type="protein sequence ID" value="GMR33901.1"/>
    <property type="molecule type" value="Genomic_DNA"/>
</dbReference>
<accession>A0AAN4Z4K4</accession>
<dbReference type="Proteomes" id="UP001328107">
    <property type="component" value="Unassembled WGS sequence"/>
</dbReference>
<protein>
    <submittedName>
        <fullName evidence="2">Uncharacterized protein</fullName>
    </submittedName>
</protein>
<feature type="compositionally biased region" description="Acidic residues" evidence="1">
    <location>
        <begin position="120"/>
        <end position="134"/>
    </location>
</feature>
<evidence type="ECO:0000313" key="2">
    <source>
        <dbReference type="EMBL" id="GMR33901.1"/>
    </source>
</evidence>
<dbReference type="PANTHER" id="PTHR34348">
    <property type="entry name" value="SURFEIT LOCUS PROTEIN 2"/>
    <property type="match status" value="1"/>
</dbReference>
<evidence type="ECO:0000256" key="1">
    <source>
        <dbReference type="SAM" id="MobiDB-lite"/>
    </source>
</evidence>
<comment type="caution">
    <text evidence="2">The sequence shown here is derived from an EMBL/GenBank/DDBJ whole genome shotgun (WGS) entry which is preliminary data.</text>
</comment>
<reference evidence="3" key="1">
    <citation type="submission" date="2022-10" db="EMBL/GenBank/DDBJ databases">
        <title>Genome assembly of Pristionchus species.</title>
        <authorList>
            <person name="Yoshida K."/>
            <person name="Sommer R.J."/>
        </authorList>
    </citation>
    <scope>NUCLEOTIDE SEQUENCE [LARGE SCALE GENOMIC DNA]</scope>
    <source>
        <strain evidence="3">RS5460</strain>
    </source>
</reference>
<dbReference type="AlphaFoldDB" id="A0AAN4Z4K4"/>
<dbReference type="PANTHER" id="PTHR34348:SF1">
    <property type="entry name" value="SURFEIT LOCUS PROTEIN 2"/>
    <property type="match status" value="1"/>
</dbReference>
<name>A0AAN4Z4K4_9BILA</name>
<dbReference type="Pfam" id="PF05477">
    <property type="entry name" value="SURF2"/>
    <property type="match status" value="1"/>
</dbReference>
<sequence length="216" mass="24935">MTKDKALDELLAKFPVFEKVEKFNKLRCTLTAHELPARAADVQKYCETKKFVTAFEVYTIRKEHPDVFEDLDEKSVVGCKITKTVLAADPADMRRHLEGKKFKKKLEWRKKREAQGLEVSSDEEEEDEEEEPMDEGEKDKEEADTDDDFEEEDDDDEVEAEYPGLGKKEEASVAGAESYDFSVMDTELEEAKGRQKKRHGERLVAQPAKKRSKKNH</sequence>
<gene>
    <name evidence="2" type="ORF">PMAYCL1PPCAC_04096</name>
</gene>
<dbReference type="InterPro" id="IPR008833">
    <property type="entry name" value="Surf2"/>
</dbReference>
<feature type="region of interest" description="Disordered" evidence="1">
    <location>
        <begin position="113"/>
        <end position="216"/>
    </location>
</feature>
<keyword evidence="3" id="KW-1185">Reference proteome</keyword>